<protein>
    <recommendedName>
        <fullName evidence="4">TraB/GumN family protein</fullName>
    </recommendedName>
</protein>
<accession>A0A9D2GZ14</accession>
<evidence type="ECO:0008006" key="4">
    <source>
        <dbReference type="Google" id="ProtNLM"/>
    </source>
</evidence>
<feature type="signal peptide" evidence="1">
    <location>
        <begin position="1"/>
        <end position="20"/>
    </location>
</feature>
<gene>
    <name evidence="2" type="ORF">H9807_04415</name>
</gene>
<dbReference type="EMBL" id="DXAV01000037">
    <property type="protein sequence ID" value="HIZ91345.1"/>
    <property type="molecule type" value="Genomic_DNA"/>
</dbReference>
<dbReference type="InterPro" id="IPR043749">
    <property type="entry name" value="DUF5694"/>
</dbReference>
<feature type="chain" id="PRO_5039139681" description="TraB/GumN family protein" evidence="1">
    <location>
        <begin position="21"/>
        <end position="259"/>
    </location>
</feature>
<dbReference type="Pfam" id="PF18950">
    <property type="entry name" value="DUF5694"/>
    <property type="match status" value="1"/>
</dbReference>
<sequence length="259" mass="30951">MKKSLIFCLFILCSLCRVQGQTEVCLVGTKHEPCAYFNSDSVYAILLRVQPDVVLMELDSSFFDKNFRFDLEKYPDLLSTNETIGAHRYQQERDVDLRPFEITGRNEWYREHRYFERQDSMWRGAMSLYRADKLSRKNREDMELILQVMNYNDMKFASPRDMNSSMTMGYLSLREYILYQKLVSIVETEEMLNHWRGFVRLWSSRWYERNEVMAANIRQMAEAYSGKRLLVLVGLEHKPGLLKLLKECDGLVLKEYWEF</sequence>
<comment type="caution">
    <text evidence="2">The sequence shown here is derived from an EMBL/GenBank/DDBJ whole genome shotgun (WGS) entry which is preliminary data.</text>
</comment>
<evidence type="ECO:0000256" key="1">
    <source>
        <dbReference type="SAM" id="SignalP"/>
    </source>
</evidence>
<reference evidence="2" key="1">
    <citation type="journal article" date="2021" name="PeerJ">
        <title>Extensive microbial diversity within the chicken gut microbiome revealed by metagenomics and culture.</title>
        <authorList>
            <person name="Gilroy R."/>
            <person name="Ravi A."/>
            <person name="Getino M."/>
            <person name="Pursley I."/>
            <person name="Horton D.L."/>
            <person name="Alikhan N.F."/>
            <person name="Baker D."/>
            <person name="Gharbi K."/>
            <person name="Hall N."/>
            <person name="Watson M."/>
            <person name="Adriaenssens E.M."/>
            <person name="Foster-Nyarko E."/>
            <person name="Jarju S."/>
            <person name="Secka A."/>
            <person name="Antonio M."/>
            <person name="Oren A."/>
            <person name="Chaudhuri R.R."/>
            <person name="La Ragione R."/>
            <person name="Hildebrand F."/>
            <person name="Pallen M.J."/>
        </authorList>
    </citation>
    <scope>NUCLEOTIDE SEQUENCE</scope>
    <source>
        <strain evidence="2">CHK118-2852</strain>
    </source>
</reference>
<proteinExistence type="predicted"/>
<keyword evidence="1" id="KW-0732">Signal</keyword>
<dbReference type="AlphaFoldDB" id="A0A9D2GZ14"/>
<name>A0A9D2GZ14_9BACE</name>
<evidence type="ECO:0000313" key="3">
    <source>
        <dbReference type="Proteomes" id="UP000824108"/>
    </source>
</evidence>
<evidence type="ECO:0000313" key="2">
    <source>
        <dbReference type="EMBL" id="HIZ91345.1"/>
    </source>
</evidence>
<organism evidence="2 3">
    <name type="scientific">Candidatus Bacteroides merdavium</name>
    <dbReference type="NCBI Taxonomy" id="2838472"/>
    <lineage>
        <taxon>Bacteria</taxon>
        <taxon>Pseudomonadati</taxon>
        <taxon>Bacteroidota</taxon>
        <taxon>Bacteroidia</taxon>
        <taxon>Bacteroidales</taxon>
        <taxon>Bacteroidaceae</taxon>
        <taxon>Bacteroides</taxon>
    </lineage>
</organism>
<dbReference type="Proteomes" id="UP000824108">
    <property type="component" value="Unassembled WGS sequence"/>
</dbReference>
<reference evidence="2" key="2">
    <citation type="submission" date="2021-04" db="EMBL/GenBank/DDBJ databases">
        <authorList>
            <person name="Gilroy R."/>
        </authorList>
    </citation>
    <scope>NUCLEOTIDE SEQUENCE</scope>
    <source>
        <strain evidence="2">CHK118-2852</strain>
    </source>
</reference>